<dbReference type="Proteomes" id="UP000519439">
    <property type="component" value="Unassembled WGS sequence"/>
</dbReference>
<dbReference type="RefSeq" id="WP_027315400.1">
    <property type="nucleotide sequence ID" value="NZ_JACIDC010000015.1"/>
</dbReference>
<reference evidence="1 2" key="1">
    <citation type="submission" date="2020-08" db="EMBL/GenBank/DDBJ databases">
        <title>Genomic Encyclopedia of Type Strains, Phase IV (KMG-IV): sequencing the most valuable type-strain genomes for metagenomic binning, comparative biology and taxonomic classification.</title>
        <authorList>
            <person name="Goeker M."/>
        </authorList>
    </citation>
    <scope>NUCLEOTIDE SEQUENCE [LARGE SCALE GENOMIC DNA]</scope>
    <source>
        <strain evidence="1 2">DSM 15743</strain>
    </source>
</reference>
<accession>A0A7W6IHZ2</accession>
<dbReference type="EMBL" id="JACIDC010000015">
    <property type="protein sequence ID" value="MBB4041812.1"/>
    <property type="molecule type" value="Genomic_DNA"/>
</dbReference>
<sequence length="192" mass="21573">MSIVDLQLSRRAAAWENFFTNFGANVAMSIAYNPVSGGTASICIRETPSGKRFPIPTSGVPDTPGQHRLPSVRTISLDRIRSDLDWFDYRIGRALCGTRFTNAPGELRPAWVGFVENLETNAHVHLLFRMPDDVVDEFTELAFPLWDQRCKSASIRVKLVWGNGWAHYATKDQWGMALEGDPGLFVCNRSRK</sequence>
<dbReference type="AlphaFoldDB" id="A0A7W6IHZ2"/>
<evidence type="ECO:0000313" key="2">
    <source>
        <dbReference type="Proteomes" id="UP000519439"/>
    </source>
</evidence>
<comment type="caution">
    <text evidence="1">The sequence shown here is derived from an EMBL/GenBank/DDBJ whole genome shotgun (WGS) entry which is preliminary data.</text>
</comment>
<organism evidence="1 2">
    <name type="scientific">Microvirga flocculans</name>
    <dbReference type="NCBI Taxonomy" id="217168"/>
    <lineage>
        <taxon>Bacteria</taxon>
        <taxon>Pseudomonadati</taxon>
        <taxon>Pseudomonadota</taxon>
        <taxon>Alphaproteobacteria</taxon>
        <taxon>Hyphomicrobiales</taxon>
        <taxon>Methylobacteriaceae</taxon>
        <taxon>Microvirga</taxon>
    </lineage>
</organism>
<keyword evidence="2" id="KW-1185">Reference proteome</keyword>
<gene>
    <name evidence="1" type="ORF">GGR34_003493</name>
</gene>
<protein>
    <submittedName>
        <fullName evidence="1">Uncharacterized protein</fullName>
    </submittedName>
</protein>
<proteinExistence type="predicted"/>
<name>A0A7W6IHZ2_9HYPH</name>
<evidence type="ECO:0000313" key="1">
    <source>
        <dbReference type="EMBL" id="MBB4041812.1"/>
    </source>
</evidence>